<dbReference type="VEuPathDB" id="VectorBase:GBRI034741"/>
<dbReference type="SUPFAM" id="SSF56436">
    <property type="entry name" value="C-type lectin-like"/>
    <property type="match status" value="1"/>
</dbReference>
<evidence type="ECO:0000259" key="1">
    <source>
        <dbReference type="PROSITE" id="PS50041"/>
    </source>
</evidence>
<dbReference type="InterPro" id="IPR016187">
    <property type="entry name" value="CTDL_fold"/>
</dbReference>
<accession>A0A1A9WW81</accession>
<name>A0A1A9WW81_9MUSC</name>
<dbReference type="PROSITE" id="PS50041">
    <property type="entry name" value="C_TYPE_LECTIN_2"/>
    <property type="match status" value="1"/>
</dbReference>
<sequence length="158" mass="18238">MKSDTAEVQSNRMLLVKETCKVKGLLKLKKKPQLFVPIKKIEETEVNWFEASAICRTMNGSLASIENERIMEAIDQHLAPEKPADPWWWLSGNDLASEGNFVWANTGQPMNYTLWSTGQPNHFKDNEHCVNLWVSGGLFTMNDLDCKRHNFFICERDY</sequence>
<dbReference type="SMART" id="SM00034">
    <property type="entry name" value="CLECT"/>
    <property type="match status" value="1"/>
</dbReference>
<dbReference type="AlphaFoldDB" id="A0A1A9WW81"/>
<evidence type="ECO:0000313" key="2">
    <source>
        <dbReference type="EnsemblMetazoa" id="GBRI034741-PA"/>
    </source>
</evidence>
<proteinExistence type="predicted"/>
<reference evidence="3" key="1">
    <citation type="submission" date="2014-03" db="EMBL/GenBank/DDBJ databases">
        <authorList>
            <person name="Aksoy S."/>
            <person name="Warren W."/>
            <person name="Wilson R.K."/>
        </authorList>
    </citation>
    <scope>NUCLEOTIDE SEQUENCE [LARGE SCALE GENOMIC DNA]</scope>
    <source>
        <strain evidence="3">IAEA</strain>
    </source>
</reference>
<dbReference type="Proteomes" id="UP000091820">
    <property type="component" value="Unassembled WGS sequence"/>
</dbReference>
<dbReference type="CDD" id="cd00037">
    <property type="entry name" value="CLECT"/>
    <property type="match status" value="1"/>
</dbReference>
<dbReference type="InterPro" id="IPR016186">
    <property type="entry name" value="C-type_lectin-like/link_sf"/>
</dbReference>
<dbReference type="EnsemblMetazoa" id="GBRI034741-RA">
    <property type="protein sequence ID" value="GBRI034741-PA"/>
    <property type="gene ID" value="GBRI034741"/>
</dbReference>
<dbReference type="InterPro" id="IPR050111">
    <property type="entry name" value="C-type_lectin/snaclec_domain"/>
</dbReference>
<feature type="domain" description="C-type lectin" evidence="1">
    <location>
        <begin position="47"/>
        <end position="155"/>
    </location>
</feature>
<organism evidence="2 3">
    <name type="scientific">Glossina brevipalpis</name>
    <dbReference type="NCBI Taxonomy" id="37001"/>
    <lineage>
        <taxon>Eukaryota</taxon>
        <taxon>Metazoa</taxon>
        <taxon>Ecdysozoa</taxon>
        <taxon>Arthropoda</taxon>
        <taxon>Hexapoda</taxon>
        <taxon>Insecta</taxon>
        <taxon>Pterygota</taxon>
        <taxon>Neoptera</taxon>
        <taxon>Endopterygota</taxon>
        <taxon>Diptera</taxon>
        <taxon>Brachycera</taxon>
        <taxon>Muscomorpha</taxon>
        <taxon>Hippoboscoidea</taxon>
        <taxon>Glossinidae</taxon>
        <taxon>Glossina</taxon>
    </lineage>
</organism>
<protein>
    <submittedName>
        <fullName evidence="2">C-type lectin domain-containing protein</fullName>
    </submittedName>
</protein>
<dbReference type="STRING" id="37001.A0A1A9WW81"/>
<dbReference type="PANTHER" id="PTHR22803">
    <property type="entry name" value="MANNOSE, PHOSPHOLIPASE, LECTIN RECEPTOR RELATED"/>
    <property type="match status" value="1"/>
</dbReference>
<dbReference type="InterPro" id="IPR001304">
    <property type="entry name" value="C-type_lectin-like"/>
</dbReference>
<dbReference type="Gene3D" id="3.10.100.10">
    <property type="entry name" value="Mannose-Binding Protein A, subunit A"/>
    <property type="match status" value="1"/>
</dbReference>
<keyword evidence="3" id="KW-1185">Reference proteome</keyword>
<reference evidence="2" key="2">
    <citation type="submission" date="2020-05" db="UniProtKB">
        <authorList>
            <consortium name="EnsemblMetazoa"/>
        </authorList>
    </citation>
    <scope>IDENTIFICATION</scope>
    <source>
        <strain evidence="2">IAEA</strain>
    </source>
</reference>
<dbReference type="Pfam" id="PF00059">
    <property type="entry name" value="Lectin_C"/>
    <property type="match status" value="1"/>
</dbReference>
<evidence type="ECO:0000313" key="3">
    <source>
        <dbReference type="Proteomes" id="UP000091820"/>
    </source>
</evidence>